<dbReference type="Proteomes" id="UP000628463">
    <property type="component" value="Unassembled WGS sequence"/>
</dbReference>
<gene>
    <name evidence="2" type="ORF">H8S01_08050</name>
</gene>
<evidence type="ECO:0008006" key="4">
    <source>
        <dbReference type="Google" id="ProtNLM"/>
    </source>
</evidence>
<feature type="chain" id="PRO_5047169896" description="DUF3298 domain-containing protein" evidence="1">
    <location>
        <begin position="21"/>
        <end position="396"/>
    </location>
</feature>
<protein>
    <recommendedName>
        <fullName evidence="4">DUF3298 domain-containing protein</fullName>
    </recommendedName>
</protein>
<proteinExistence type="predicted"/>
<evidence type="ECO:0000313" key="3">
    <source>
        <dbReference type="Proteomes" id="UP000628463"/>
    </source>
</evidence>
<organism evidence="2 3">
    <name type="scientific">Lachnospira hominis</name>
    <name type="common">ex Liu et al. 2021</name>
    <dbReference type="NCBI Taxonomy" id="2763051"/>
    <lineage>
        <taxon>Bacteria</taxon>
        <taxon>Bacillati</taxon>
        <taxon>Bacillota</taxon>
        <taxon>Clostridia</taxon>
        <taxon>Lachnospirales</taxon>
        <taxon>Lachnospiraceae</taxon>
        <taxon>Lachnospira</taxon>
    </lineage>
</organism>
<dbReference type="EMBL" id="JACOPD010000005">
    <property type="protein sequence ID" value="MBC5680909.1"/>
    <property type="molecule type" value="Genomic_DNA"/>
</dbReference>
<feature type="signal peptide" evidence="1">
    <location>
        <begin position="1"/>
        <end position="20"/>
    </location>
</feature>
<dbReference type="RefSeq" id="WP_186836859.1">
    <property type="nucleotide sequence ID" value="NZ_JACOPD010000005.1"/>
</dbReference>
<comment type="caution">
    <text evidence="2">The sequence shown here is derived from an EMBL/GenBank/DDBJ whole genome shotgun (WGS) entry which is preliminary data.</text>
</comment>
<evidence type="ECO:0000313" key="2">
    <source>
        <dbReference type="EMBL" id="MBC5680909.1"/>
    </source>
</evidence>
<keyword evidence="1" id="KW-0732">Signal</keyword>
<reference evidence="2 3" key="1">
    <citation type="submission" date="2020-08" db="EMBL/GenBank/DDBJ databases">
        <title>Genome public.</title>
        <authorList>
            <person name="Liu C."/>
            <person name="Sun Q."/>
        </authorList>
    </citation>
    <scope>NUCLEOTIDE SEQUENCE [LARGE SCALE GENOMIC DNA]</scope>
    <source>
        <strain evidence="2 3">NSJ-43</strain>
    </source>
</reference>
<keyword evidence="3" id="KW-1185">Reference proteome</keyword>
<sequence>MVIRKRMRIAAAVLVMCTMAGCSLFPDGTRVVEKDAGESTQQIDYNSDHIKSTVSDVLEIDADVYRTDKEFKSYTIDYSGVDSATADKHADVFAQDGKELSDRKEILDKTTGNVRNIMYKYSDGSSYTETFSMKMYTSKDASDRKYNLYVRLEKDKKDYLPLDELEDFSKEEAEKRARQYCDKLGITGVGDVIEYFAMDASHMTEIMNREENVQDLKYSGSLKSDNKEEITWNKEDEVYDFLFYKNIEGIPVAWAGAKSNNVNYSNPCYVRVVVGRDDIKLIADNYTYNITCGGSPENNQLCTLEDAITAFNTDNQYAGGIMKMKITEIRQVYCPLAKVMDDYYRGTEAVTYPVWQITYEVESATVKDGTAYRGVTKSIYIMNTTYNIIRKMSSQS</sequence>
<accession>A0ABR7G0F6</accession>
<dbReference type="PROSITE" id="PS51257">
    <property type="entry name" value="PROKAR_LIPOPROTEIN"/>
    <property type="match status" value="1"/>
</dbReference>
<evidence type="ECO:0000256" key="1">
    <source>
        <dbReference type="SAM" id="SignalP"/>
    </source>
</evidence>
<name>A0ABR7G0F6_9FIRM</name>